<feature type="compositionally biased region" description="Basic residues" evidence="6">
    <location>
        <begin position="709"/>
        <end position="719"/>
    </location>
</feature>
<feature type="compositionally biased region" description="Polar residues" evidence="6">
    <location>
        <begin position="55"/>
        <end position="66"/>
    </location>
</feature>
<feature type="compositionally biased region" description="Low complexity" evidence="6">
    <location>
        <begin position="627"/>
        <end position="656"/>
    </location>
</feature>
<dbReference type="InterPro" id="IPR036855">
    <property type="entry name" value="Znf_CCCH_sf"/>
</dbReference>
<feature type="domain" description="C3H1-type" evidence="7">
    <location>
        <begin position="1062"/>
        <end position="1089"/>
    </location>
</feature>
<evidence type="ECO:0000256" key="6">
    <source>
        <dbReference type="SAM" id="MobiDB-lite"/>
    </source>
</evidence>
<dbReference type="Gene3D" id="4.10.1000.10">
    <property type="entry name" value="Zinc finger, CCCH-type"/>
    <property type="match status" value="1"/>
</dbReference>
<dbReference type="PANTHER" id="PTHR46557:SF1">
    <property type="entry name" value="SERINE_THREONINE-PROTEIN PHOSPHATASE 1 REGULATORY SUBUNIT 10"/>
    <property type="match status" value="1"/>
</dbReference>
<dbReference type="InterPro" id="IPR000571">
    <property type="entry name" value="Znf_CCCH"/>
</dbReference>
<evidence type="ECO:0000313" key="9">
    <source>
        <dbReference type="Proteomes" id="UP001152607"/>
    </source>
</evidence>
<dbReference type="GO" id="GO:0008157">
    <property type="term" value="F:protein phosphatase 1 binding"/>
    <property type="evidence" value="ECO:0007669"/>
    <property type="project" value="TreeGrafter"/>
</dbReference>
<dbReference type="GO" id="GO:0000785">
    <property type="term" value="C:chromatin"/>
    <property type="evidence" value="ECO:0007669"/>
    <property type="project" value="TreeGrafter"/>
</dbReference>
<evidence type="ECO:0000256" key="3">
    <source>
        <dbReference type="ARBA" id="ARBA00022833"/>
    </source>
</evidence>
<dbReference type="OrthoDB" id="4347at2759"/>
<feature type="region of interest" description="Disordered" evidence="6">
    <location>
        <begin position="1"/>
        <end position="115"/>
    </location>
</feature>
<feature type="compositionally biased region" description="Basic and acidic residues" evidence="6">
    <location>
        <begin position="683"/>
        <end position="708"/>
    </location>
</feature>
<evidence type="ECO:0000313" key="8">
    <source>
        <dbReference type="EMBL" id="CAI6325648.1"/>
    </source>
</evidence>
<evidence type="ECO:0000256" key="5">
    <source>
        <dbReference type="SAM" id="Coils"/>
    </source>
</evidence>
<dbReference type="EMBL" id="CAOQHR010000002">
    <property type="protein sequence ID" value="CAI6325648.1"/>
    <property type="molecule type" value="Genomic_DNA"/>
</dbReference>
<feature type="compositionally biased region" description="Polar residues" evidence="6">
    <location>
        <begin position="899"/>
        <end position="913"/>
    </location>
</feature>
<organism evidence="8 9">
    <name type="scientific">Periconia digitata</name>
    <dbReference type="NCBI Taxonomy" id="1303443"/>
    <lineage>
        <taxon>Eukaryota</taxon>
        <taxon>Fungi</taxon>
        <taxon>Dikarya</taxon>
        <taxon>Ascomycota</taxon>
        <taxon>Pezizomycotina</taxon>
        <taxon>Dothideomycetes</taxon>
        <taxon>Pleosporomycetidae</taxon>
        <taxon>Pleosporales</taxon>
        <taxon>Massarineae</taxon>
        <taxon>Periconiaceae</taxon>
        <taxon>Periconia</taxon>
    </lineage>
</organism>
<proteinExistence type="predicted"/>
<feature type="compositionally biased region" description="Low complexity" evidence="6">
    <location>
        <begin position="583"/>
        <end position="598"/>
    </location>
</feature>
<feature type="region of interest" description="Disordered" evidence="6">
    <location>
        <begin position="948"/>
        <end position="967"/>
    </location>
</feature>
<evidence type="ECO:0000259" key="7">
    <source>
        <dbReference type="PROSITE" id="PS50103"/>
    </source>
</evidence>
<dbReference type="PANTHER" id="PTHR46557">
    <property type="entry name" value="SERINE/THREONINE-PROTEIN PHOSPHATASE 1 REGULATORY SUBUNIT 10-RELATED"/>
    <property type="match status" value="1"/>
</dbReference>
<feature type="compositionally biased region" description="Basic and acidic residues" evidence="6">
    <location>
        <begin position="1036"/>
        <end position="1049"/>
    </location>
</feature>
<feature type="region of interest" description="Disordered" evidence="6">
    <location>
        <begin position="186"/>
        <end position="226"/>
    </location>
</feature>
<accession>A0A9W4U7A5</accession>
<dbReference type="Pfam" id="PF00642">
    <property type="entry name" value="zf-CCCH"/>
    <property type="match status" value="1"/>
</dbReference>
<evidence type="ECO:0000256" key="2">
    <source>
        <dbReference type="ARBA" id="ARBA00022771"/>
    </source>
</evidence>
<dbReference type="GO" id="GO:0008270">
    <property type="term" value="F:zinc ion binding"/>
    <property type="evidence" value="ECO:0007669"/>
    <property type="project" value="UniProtKB-KW"/>
</dbReference>
<feature type="compositionally biased region" description="Low complexity" evidence="6">
    <location>
        <begin position="663"/>
        <end position="673"/>
    </location>
</feature>
<comment type="caution">
    <text evidence="8">The sequence shown here is derived from an EMBL/GenBank/DDBJ whole genome shotgun (WGS) entry which is preliminary data.</text>
</comment>
<keyword evidence="9" id="KW-1185">Reference proteome</keyword>
<feature type="compositionally biased region" description="Low complexity" evidence="6">
    <location>
        <begin position="67"/>
        <end position="90"/>
    </location>
</feature>
<evidence type="ECO:0000256" key="1">
    <source>
        <dbReference type="ARBA" id="ARBA00022723"/>
    </source>
</evidence>
<keyword evidence="5" id="KW-0175">Coiled coil</keyword>
<reference evidence="8" key="1">
    <citation type="submission" date="2023-01" db="EMBL/GenBank/DDBJ databases">
        <authorList>
            <person name="Van Ghelder C."/>
            <person name="Rancurel C."/>
        </authorList>
    </citation>
    <scope>NUCLEOTIDE SEQUENCE</scope>
    <source>
        <strain evidence="8">CNCM I-4278</strain>
    </source>
</reference>
<dbReference type="SMART" id="SM00356">
    <property type="entry name" value="ZnF_C3H1"/>
    <property type="match status" value="1"/>
</dbReference>
<keyword evidence="3 4" id="KW-0862">Zinc</keyword>
<feature type="compositionally biased region" description="Low complexity" evidence="6">
    <location>
        <begin position="1014"/>
        <end position="1027"/>
    </location>
</feature>
<feature type="region of interest" description="Disordered" evidence="6">
    <location>
        <begin position="838"/>
        <end position="878"/>
    </location>
</feature>
<gene>
    <name evidence="8" type="ORF">PDIGIT_LOCUS3790</name>
</gene>
<dbReference type="GO" id="GO:0072357">
    <property type="term" value="C:PTW/PP1 phosphatase complex"/>
    <property type="evidence" value="ECO:0007669"/>
    <property type="project" value="TreeGrafter"/>
</dbReference>
<feature type="compositionally biased region" description="Acidic residues" evidence="6">
    <location>
        <begin position="321"/>
        <end position="344"/>
    </location>
</feature>
<feature type="coiled-coil region" evidence="5">
    <location>
        <begin position="496"/>
        <end position="523"/>
    </location>
</feature>
<protein>
    <recommendedName>
        <fullName evidence="7">C3H1-type domain-containing protein</fullName>
    </recommendedName>
</protein>
<evidence type="ECO:0000256" key="4">
    <source>
        <dbReference type="PROSITE-ProRule" id="PRU00723"/>
    </source>
</evidence>
<feature type="region of interest" description="Disordered" evidence="6">
    <location>
        <begin position="311"/>
        <end position="356"/>
    </location>
</feature>
<dbReference type="Proteomes" id="UP001152607">
    <property type="component" value="Unassembled WGS sequence"/>
</dbReference>
<name>A0A9W4U7A5_9PLEO</name>
<feature type="compositionally biased region" description="Low complexity" evidence="6">
    <location>
        <begin position="948"/>
        <end position="961"/>
    </location>
</feature>
<dbReference type="SUPFAM" id="SSF90229">
    <property type="entry name" value="CCCH zinc finger"/>
    <property type="match status" value="1"/>
</dbReference>
<dbReference type="AlphaFoldDB" id="A0A9W4U7A5"/>
<feature type="compositionally biased region" description="Polar residues" evidence="6">
    <location>
        <begin position="850"/>
        <end position="865"/>
    </location>
</feature>
<feature type="region of interest" description="Disordered" evidence="6">
    <location>
        <begin position="899"/>
        <end position="934"/>
    </location>
</feature>
<keyword evidence="1 4" id="KW-0479">Metal-binding</keyword>
<feature type="zinc finger region" description="C3H1-type" evidence="4">
    <location>
        <begin position="1062"/>
        <end position="1089"/>
    </location>
</feature>
<feature type="compositionally biased region" description="Polar residues" evidence="6">
    <location>
        <begin position="36"/>
        <end position="45"/>
    </location>
</feature>
<feature type="region of interest" description="Disordered" evidence="6">
    <location>
        <begin position="531"/>
        <end position="719"/>
    </location>
</feature>
<sequence>MAPTSHVPSDLHPLQPQDIYNNPAYENLFPAGEQPAAQQPWTNSHLGHAGLMPNPGTQHYHFNSYLQQSQPQSQPRPQHQPAQQQQQPQPQSQPQPPSQSQPYTSMNQPYPSHAQLPYQYGQFENHGSLINYAHNANIDPSLNVDSSLLRQQQHSPYTLGVRNPPPQTQASTVAPQALQQHNLAVQPPRAVGSPYPAPKSTTPKIAPEAFPSQRPVQPAISNPPKNPEYTLPNLKKTGGFNHYDQSALAKATNSTPLNKFVTISNVPHYYATNRTTFPQYVPRQSVKDLRKAGADNKKLLAKKTTAKLLSSGKTIQRDVSDSESYDDSSDDSEYSSEEEEEEEPSPLPSSRPDDTHEATRYDVIKATWFPRKSRPNSEKIKLSLRDFWEICNTIQKRWRNDSKAVTEAEEQKKKYEIPELKKRVAGQRALLKTALRSALDFAHPDVLYHIGQVKPFLYLCYQFLANRFKMQDYDGDVPAAIYEVLAKCVGTLNTELLEQTKLIKALNSMKKNANERHKSLIQDIINGAAAGSKKPKVSPPLVSETAAESKTTKRPAALQGTGNGTPKKLKPAESTANGEKKSSASVVPVKAVTAAASSQKRPGEKVAPTSAKPRGTQIVNKPSALFASLTAASKKPTSTSTSSSTATPSTKSAASASKDKKPAAAASAKPAFSFAETMAQLLKPKEEEPVAPVKSEKQLPPETPEEKAKRLRKESRRHLRVSFRPDASLVAIRYFNHDPEEESGHDENFVRDAGDIGGEGRMFKQHKEMMDDEDEDELETEYLTWKEPSEIDFSNVNPEERARNYAPFGGGQCVPTCPEKEANIQHEFTTLMIFYAHPGDIPSSPREPLEQQTRPSPSAPVTNFGQPPDWTLKRAQTSTPAAALTDFSSLENMIKQLSTPAVPQQPTADQASYTPPLVASTSAPTTSVSMPTSVPPVPDLAAILSALGQGQTQAPAQPQMTYPTSQQPAAAPLDLNAIMAAVSGGNPAFPQVAPPPPQAGWAGFPGFSLPPSDAAAAYQQNQPQQAQHTRNGHKRQRDDSVDNDRDNNPTKKNKFGGFIPKRHKVIPCRFYAKGQCNKGDDCTYIHDTT</sequence>
<feature type="compositionally biased region" description="Low complexity" evidence="6">
    <location>
        <begin position="914"/>
        <end position="932"/>
    </location>
</feature>
<feature type="region of interest" description="Disordered" evidence="6">
    <location>
        <begin position="989"/>
        <end position="1058"/>
    </location>
</feature>
<dbReference type="PROSITE" id="PS50103">
    <property type="entry name" value="ZF_C3H1"/>
    <property type="match status" value="1"/>
</dbReference>
<keyword evidence="2 4" id="KW-0863">Zinc-finger</keyword>